<gene>
    <name evidence="2" type="ORF">J2S43_003882</name>
</gene>
<name>A0ABT9MVB2_9ACTN</name>
<dbReference type="InterPro" id="IPR025799">
    <property type="entry name" value="Arg_MeTrfase"/>
</dbReference>
<dbReference type="EMBL" id="JAUSRA010000001">
    <property type="protein sequence ID" value="MDP9795370.1"/>
    <property type="molecule type" value="Genomic_DNA"/>
</dbReference>
<dbReference type="CDD" id="cd02440">
    <property type="entry name" value="AdoMet_MTases"/>
    <property type="match status" value="1"/>
</dbReference>
<dbReference type="Pfam" id="PF13649">
    <property type="entry name" value="Methyltransf_25"/>
    <property type="match status" value="1"/>
</dbReference>
<organism evidence="2 3">
    <name type="scientific">Catenuloplanes nepalensis</name>
    <dbReference type="NCBI Taxonomy" id="587533"/>
    <lineage>
        <taxon>Bacteria</taxon>
        <taxon>Bacillati</taxon>
        <taxon>Actinomycetota</taxon>
        <taxon>Actinomycetes</taxon>
        <taxon>Micromonosporales</taxon>
        <taxon>Micromonosporaceae</taxon>
        <taxon>Catenuloplanes</taxon>
    </lineage>
</organism>
<sequence length="286" mass="30591">MHHKGSPADVIPLQYHAQMLLDDRRMGAFQAAIARVVRPGMHVLELGAGTGVLAHFAVVAGASSVIAVERELSVYQAASRALDAHGDDVTVVHADARAFTPPPVVDVVVCEMLHVGLLRERQVEVVGAFLSSYAGPPPVFLPCATIQAVQPVSQDFTFYGYTVAAPLFQDPSAAQPRTVALAPPSIFQSFFYGAGSLPSSCAADVRFEVERGGILNAVRMITKNLLTEEPTPVEWLMNYLVVPLPKPVEVDAGDTVRISFAYRPGDEIPELMSALHAEVLSPARAG</sequence>
<dbReference type="GO" id="GO:0008168">
    <property type="term" value="F:methyltransferase activity"/>
    <property type="evidence" value="ECO:0007669"/>
    <property type="project" value="UniProtKB-KW"/>
</dbReference>
<dbReference type="PANTHER" id="PTHR11006:SF53">
    <property type="entry name" value="PROTEIN ARGININE N-METHYLTRANSFERASE 3"/>
    <property type="match status" value="1"/>
</dbReference>
<dbReference type="Gene3D" id="3.40.50.150">
    <property type="entry name" value="Vaccinia Virus protein VP39"/>
    <property type="match status" value="1"/>
</dbReference>
<dbReference type="Proteomes" id="UP001240984">
    <property type="component" value="Unassembled WGS sequence"/>
</dbReference>
<dbReference type="GO" id="GO:0032259">
    <property type="term" value="P:methylation"/>
    <property type="evidence" value="ECO:0007669"/>
    <property type="project" value="UniProtKB-KW"/>
</dbReference>
<evidence type="ECO:0000259" key="1">
    <source>
        <dbReference type="Pfam" id="PF13649"/>
    </source>
</evidence>
<dbReference type="RefSeq" id="WP_306831125.1">
    <property type="nucleotide sequence ID" value="NZ_JAUSRA010000001.1"/>
</dbReference>
<reference evidence="2 3" key="1">
    <citation type="submission" date="2023-07" db="EMBL/GenBank/DDBJ databases">
        <title>Sequencing the genomes of 1000 actinobacteria strains.</title>
        <authorList>
            <person name="Klenk H.-P."/>
        </authorList>
    </citation>
    <scope>NUCLEOTIDE SEQUENCE [LARGE SCALE GENOMIC DNA]</scope>
    <source>
        <strain evidence="2 3">DSM 44710</strain>
    </source>
</reference>
<dbReference type="SUPFAM" id="SSF53335">
    <property type="entry name" value="S-adenosyl-L-methionine-dependent methyltransferases"/>
    <property type="match status" value="1"/>
</dbReference>
<proteinExistence type="predicted"/>
<feature type="domain" description="Methyltransferase" evidence="1">
    <location>
        <begin position="43"/>
        <end position="115"/>
    </location>
</feature>
<accession>A0ABT9MVB2</accession>
<keyword evidence="2" id="KW-0489">Methyltransferase</keyword>
<keyword evidence="2" id="KW-0808">Transferase</keyword>
<dbReference type="InterPro" id="IPR029063">
    <property type="entry name" value="SAM-dependent_MTases_sf"/>
</dbReference>
<comment type="caution">
    <text evidence="2">The sequence shown here is derived from an EMBL/GenBank/DDBJ whole genome shotgun (WGS) entry which is preliminary data.</text>
</comment>
<protein>
    <submittedName>
        <fullName evidence="2">RNA methylase</fullName>
    </submittedName>
</protein>
<evidence type="ECO:0000313" key="3">
    <source>
        <dbReference type="Proteomes" id="UP001240984"/>
    </source>
</evidence>
<keyword evidence="3" id="KW-1185">Reference proteome</keyword>
<dbReference type="PANTHER" id="PTHR11006">
    <property type="entry name" value="PROTEIN ARGININE N-METHYLTRANSFERASE"/>
    <property type="match status" value="1"/>
</dbReference>
<evidence type="ECO:0000313" key="2">
    <source>
        <dbReference type="EMBL" id="MDP9795370.1"/>
    </source>
</evidence>
<dbReference type="InterPro" id="IPR041698">
    <property type="entry name" value="Methyltransf_25"/>
</dbReference>